<protein>
    <submittedName>
        <fullName evidence="2">Uncharacterized protein</fullName>
    </submittedName>
</protein>
<organism evidence="1 2">
    <name type="scientific">Meloidogyne hapla</name>
    <name type="common">Root-knot nematode worm</name>
    <dbReference type="NCBI Taxonomy" id="6305"/>
    <lineage>
        <taxon>Eukaryota</taxon>
        <taxon>Metazoa</taxon>
        <taxon>Ecdysozoa</taxon>
        <taxon>Nematoda</taxon>
        <taxon>Chromadorea</taxon>
        <taxon>Rhabditida</taxon>
        <taxon>Tylenchina</taxon>
        <taxon>Tylenchomorpha</taxon>
        <taxon>Tylenchoidea</taxon>
        <taxon>Meloidogynidae</taxon>
        <taxon>Meloidogyninae</taxon>
        <taxon>Meloidogyne</taxon>
    </lineage>
</organism>
<dbReference type="InterPro" id="IPR029058">
    <property type="entry name" value="AB_hydrolase_fold"/>
</dbReference>
<dbReference type="Proteomes" id="UP000095281">
    <property type="component" value="Unplaced"/>
</dbReference>
<name>A0A1I8C115_MELHA</name>
<dbReference type="OMA" id="RTHICTP"/>
<evidence type="ECO:0000313" key="2">
    <source>
        <dbReference type="WBParaSite" id="MhA1_Contig838.frz3.gene3"/>
    </source>
</evidence>
<keyword evidence="1" id="KW-1185">Reference proteome</keyword>
<dbReference type="PANTHER" id="PTHR11005">
    <property type="entry name" value="LYSOSOMAL ACID LIPASE-RELATED"/>
    <property type="match status" value="1"/>
</dbReference>
<dbReference type="SUPFAM" id="SSF53474">
    <property type="entry name" value="alpha/beta-Hydrolases"/>
    <property type="match status" value="1"/>
</dbReference>
<dbReference type="Gene3D" id="3.40.50.1820">
    <property type="entry name" value="alpha/beta hydrolase"/>
    <property type="match status" value="1"/>
</dbReference>
<dbReference type="AlphaFoldDB" id="A0A1I8C115"/>
<accession>A0A1I8C115</accession>
<reference evidence="2" key="1">
    <citation type="submission" date="2016-11" db="UniProtKB">
        <authorList>
            <consortium name="WormBaseParasite"/>
        </authorList>
    </citation>
    <scope>IDENTIFICATION</scope>
</reference>
<sequence>MTVKKQLQRVEKKFGSGFRIFLFFFLDVLNRLFGSNEFLPSNPLTQEFARVICGKDWQKPTCLNIMFLIGGTDSRQLNETRVTVFTTHAPAGTSTRNIAHWSQMHNSGLLRKFNYGRRGNNKHYGQNTPPIYNLTNISNVPIYLYYSEADWLATKKDVEETILQQIPKENIKRAKDLPNFNHLDFIWSQNAAEEIYNEIIKEMIEN</sequence>
<dbReference type="WBParaSite" id="MhA1_Contig838.frz3.gene3">
    <property type="protein sequence ID" value="MhA1_Contig838.frz3.gene3"/>
    <property type="gene ID" value="MhA1_Contig838.frz3.gene3"/>
</dbReference>
<evidence type="ECO:0000313" key="1">
    <source>
        <dbReference type="Proteomes" id="UP000095281"/>
    </source>
</evidence>
<proteinExistence type="predicted"/>